<evidence type="ECO:0000313" key="5">
    <source>
        <dbReference type="Proteomes" id="UP000254817"/>
    </source>
</evidence>
<accession>A0A376MJ51</accession>
<dbReference type="EMBL" id="UGAW01000001">
    <property type="protein sequence ID" value="STG50509.1"/>
    <property type="molecule type" value="Genomic_DNA"/>
</dbReference>
<dbReference type="PANTHER" id="PTHR43100">
    <property type="entry name" value="GLUTAMATE SYNTHASE [NADPH] SMALL CHAIN"/>
    <property type="match status" value="1"/>
</dbReference>
<name>A0A376MJ51_ECOLX</name>
<dbReference type="Gene3D" id="3.20.20.70">
    <property type="entry name" value="Aldolase class I"/>
    <property type="match status" value="2"/>
</dbReference>
<dbReference type="GO" id="GO:0006537">
    <property type="term" value="P:glutamate biosynthetic process"/>
    <property type="evidence" value="ECO:0007669"/>
    <property type="project" value="InterPro"/>
</dbReference>
<reference evidence="4 5" key="1">
    <citation type="submission" date="2018-06" db="EMBL/GenBank/DDBJ databases">
        <authorList>
            <consortium name="Pathogen Informatics"/>
            <person name="Doyle S."/>
        </authorList>
    </citation>
    <scope>NUCLEOTIDE SEQUENCE [LARGE SCALE GENOMIC DNA]</scope>
    <source>
        <strain evidence="4 5">NCTC11112</strain>
    </source>
</reference>
<comment type="similarity">
    <text evidence="1">Belongs to the glutamate synthase family.</text>
</comment>
<dbReference type="EC" id="1.4.1.13" evidence="4"/>
<dbReference type="AlphaFoldDB" id="A0A376MJ51"/>
<feature type="domain" description="Glutamate synthase central-N" evidence="3">
    <location>
        <begin position="3"/>
        <end position="39"/>
    </location>
</feature>
<dbReference type="InterPro" id="IPR006982">
    <property type="entry name" value="Glu_synth_centr_N"/>
</dbReference>
<dbReference type="GO" id="GO:0004355">
    <property type="term" value="F:glutamate synthase (NADPH) activity"/>
    <property type="evidence" value="ECO:0007669"/>
    <property type="project" value="UniProtKB-EC"/>
</dbReference>
<gene>
    <name evidence="4" type="primary">gltB_2</name>
    <name evidence="4" type="ORF">NCTC11112_00922</name>
</gene>
<dbReference type="Pfam" id="PF01645">
    <property type="entry name" value="Glu_synthase"/>
    <property type="match status" value="1"/>
</dbReference>
<dbReference type="PANTHER" id="PTHR43100:SF2">
    <property type="entry name" value="BNAA03G19380D PROTEIN"/>
    <property type="match status" value="1"/>
</dbReference>
<evidence type="ECO:0000256" key="1">
    <source>
        <dbReference type="ARBA" id="ARBA00009716"/>
    </source>
</evidence>
<feature type="domain" description="Glutamate synthase" evidence="2">
    <location>
        <begin position="95"/>
        <end position="216"/>
    </location>
</feature>
<proteinExistence type="inferred from homology"/>
<dbReference type="InterPro" id="IPR051394">
    <property type="entry name" value="Glutamate_Synthase"/>
</dbReference>
<dbReference type="Proteomes" id="UP000254817">
    <property type="component" value="Unassembled WGS sequence"/>
</dbReference>
<keyword evidence="4" id="KW-0560">Oxidoreductase</keyword>
<dbReference type="InterPro" id="IPR002932">
    <property type="entry name" value="Glu_synthdom"/>
</dbReference>
<protein>
    <submittedName>
        <fullName evidence="4">Glutamate synthase subunit alpha</fullName>
        <ecNumber evidence="4">1.4.1.13</ecNumber>
    </submittedName>
</protein>
<dbReference type="Pfam" id="PF04898">
    <property type="entry name" value="Glu_syn_central"/>
    <property type="match status" value="1"/>
</dbReference>
<evidence type="ECO:0000259" key="2">
    <source>
        <dbReference type="Pfam" id="PF01645"/>
    </source>
</evidence>
<dbReference type="InterPro" id="IPR013785">
    <property type="entry name" value="Aldolase_TIM"/>
</dbReference>
<organism evidence="4 5">
    <name type="scientific">Escherichia coli</name>
    <dbReference type="NCBI Taxonomy" id="562"/>
    <lineage>
        <taxon>Bacteria</taxon>
        <taxon>Pseudomonadati</taxon>
        <taxon>Pseudomonadota</taxon>
        <taxon>Gammaproteobacteria</taxon>
        <taxon>Enterobacterales</taxon>
        <taxon>Enterobacteriaceae</taxon>
        <taxon>Escherichia</taxon>
    </lineage>
</organism>
<evidence type="ECO:0000313" key="4">
    <source>
        <dbReference type="EMBL" id="STG50509.1"/>
    </source>
</evidence>
<dbReference type="SUPFAM" id="SSF51395">
    <property type="entry name" value="FMN-linked oxidoreductases"/>
    <property type="match status" value="1"/>
</dbReference>
<evidence type="ECO:0000259" key="3">
    <source>
        <dbReference type="Pfam" id="PF04898"/>
    </source>
</evidence>
<sequence>MLNYRNGINKGLYKIMSKMGISTIASYRCSKLFEAVGLHDDVVGLCFQGAVSRIGGASFEDFQQDLLNLSKRAWLARKPISQGGLLKYVHGGEYHAYNPDVVRTLQQAVQSGEYSDYQEYAKLVNERPATTLRDLLAITPGENAVNIADVEPASELFKRFDTAAMSIGALSPEAHEALAEAMNSIGGNSNSGEGGEDPARYGTNKVSRIKQVASGSLSALLRRTWSMLTSFRLKSPRVRSRAKAVSCRAIKSRLTSPNCAIRCPE</sequence>